<proteinExistence type="predicted"/>
<name>A0A0U5JI54_LIMRT</name>
<gene>
    <name evidence="2" type="ORF">LRLP16767_LRPG3B_00339</name>
</gene>
<dbReference type="EMBL" id="LN887216">
    <property type="protein sequence ID" value="CUR36547.1"/>
    <property type="molecule type" value="Genomic_DNA"/>
</dbReference>
<dbReference type="AlphaFoldDB" id="A0A0U5JI54"/>
<evidence type="ECO:0008006" key="3">
    <source>
        <dbReference type="Google" id="ProtNLM"/>
    </source>
</evidence>
<feature type="transmembrane region" description="Helical" evidence="1">
    <location>
        <begin position="23"/>
        <end position="41"/>
    </location>
</feature>
<evidence type="ECO:0000313" key="2">
    <source>
        <dbReference type="EMBL" id="CUR36547.1"/>
    </source>
</evidence>
<accession>A0A0U5JI54</accession>
<keyword evidence="1" id="KW-0812">Transmembrane</keyword>
<keyword evidence="1" id="KW-1133">Transmembrane helix</keyword>
<evidence type="ECO:0000256" key="1">
    <source>
        <dbReference type="SAM" id="Phobius"/>
    </source>
</evidence>
<organism evidence="2">
    <name type="scientific">Limosilactobacillus reuteri</name>
    <name type="common">Lactobacillus reuteri</name>
    <dbReference type="NCBI Taxonomy" id="1598"/>
    <lineage>
        <taxon>Bacteria</taxon>
        <taxon>Bacillati</taxon>
        <taxon>Bacillota</taxon>
        <taxon>Bacilli</taxon>
        <taxon>Lactobacillales</taxon>
        <taxon>Lactobacillaceae</taxon>
        <taxon>Limosilactobacillus</taxon>
    </lineage>
</organism>
<keyword evidence="1" id="KW-0472">Membrane</keyword>
<dbReference type="RefSeq" id="WP_339111393.1">
    <property type="nucleotide sequence ID" value="NZ_JBNPKH010000009.1"/>
</dbReference>
<sequence>MSKKITDKDGKTYVQVKPWYKRWWVWVIIAIVALILIGSLSGNSSNSKAGSGSGSNTQTSSPSKITVDYDDYNVKSSKIYKVDYSNNDWDEADVKINKVTVYKLAKPYKFDSANDGKYDINGFIKLDMTIKANGDISIYPQQGTAVIGSEQEEAVGESWDGDINKGAEKSGEVYIPVKDLEKTTSISNIRFKFSGNDQNDMESDHDYDLTLNLDNN</sequence>
<protein>
    <recommendedName>
        <fullName evidence="3">DUF4352 domain-containing protein</fullName>
    </recommendedName>
</protein>
<reference evidence="2" key="1">
    <citation type="submission" date="2015-10" db="EMBL/GenBank/DDBJ databases">
        <authorList>
            <person name="Gilbert D.G."/>
        </authorList>
    </citation>
    <scope>NUCLEOTIDE SEQUENCE</scope>
    <source>
        <strain evidence="2">Pg-3b</strain>
    </source>
</reference>